<accession>A0ABV7TRS5</accession>
<evidence type="ECO:0000256" key="9">
    <source>
        <dbReference type="SAM" id="Phobius"/>
    </source>
</evidence>
<dbReference type="RefSeq" id="WP_390276957.1">
    <property type="nucleotide sequence ID" value="NZ_JBHRYH010000009.1"/>
</dbReference>
<keyword evidence="4 9" id="KW-0812">Transmembrane</keyword>
<organism evidence="10 11">
    <name type="scientific">Vogesella amnigena</name>
    <dbReference type="NCBI Taxonomy" id="1507449"/>
    <lineage>
        <taxon>Bacteria</taxon>
        <taxon>Pseudomonadati</taxon>
        <taxon>Pseudomonadota</taxon>
        <taxon>Betaproteobacteria</taxon>
        <taxon>Neisseriales</taxon>
        <taxon>Chromobacteriaceae</taxon>
        <taxon>Vogesella</taxon>
    </lineage>
</organism>
<protein>
    <submittedName>
        <fullName evidence="10">Bestrophin family protein</fullName>
    </submittedName>
</protein>
<evidence type="ECO:0000313" key="10">
    <source>
        <dbReference type="EMBL" id="MFC3625436.1"/>
    </source>
</evidence>
<evidence type="ECO:0000256" key="5">
    <source>
        <dbReference type="ARBA" id="ARBA00022989"/>
    </source>
</evidence>
<keyword evidence="2" id="KW-0813">Transport</keyword>
<name>A0ABV7TRS5_9NEIS</name>
<evidence type="ECO:0000256" key="4">
    <source>
        <dbReference type="ARBA" id="ARBA00022692"/>
    </source>
</evidence>
<evidence type="ECO:0000256" key="3">
    <source>
        <dbReference type="ARBA" id="ARBA00022475"/>
    </source>
</evidence>
<comment type="subcellular location">
    <subcellularLocation>
        <location evidence="1">Cell membrane</location>
        <topology evidence="1">Multi-pass membrane protein</topology>
    </subcellularLocation>
</comment>
<proteinExistence type="inferred from homology"/>
<feature type="transmembrane region" description="Helical" evidence="9">
    <location>
        <begin position="45"/>
        <end position="63"/>
    </location>
</feature>
<keyword evidence="7 9" id="KW-0472">Membrane</keyword>
<evidence type="ECO:0000256" key="2">
    <source>
        <dbReference type="ARBA" id="ARBA00022448"/>
    </source>
</evidence>
<dbReference type="InterPro" id="IPR044669">
    <property type="entry name" value="YneE/VCCN1/2-like"/>
</dbReference>
<sequence>MFTALQHSAYDDYPYPPAACIMIVRPRYHWFRLLFIWRGSVVPRILSRLTLVLVISLLASWSAPWWVSRHAQSSLNIYIFTLLGVSLAIFLGFRNSASYERFWEARKLWGVLLIAGRELAGKSLALAPAAPQTPLLIDGVCAFVYALKGHLRQDDVSNHLQRLLPQAQYQRVRAADNQPALIAAWLQQLLADLRRNAAISDWQWQSLDKNMDALVEAQGGCERISNTPIPFTYRVLLNRTVTIYCMLLPIGLASSIGWLTPLIAVFVAYTFLALDTLGDELEEPFGKEGNDLPLAAMSHNIEASLREIQGVPLAVEAPRPDGIYLH</sequence>
<evidence type="ECO:0000313" key="11">
    <source>
        <dbReference type="Proteomes" id="UP001595636"/>
    </source>
</evidence>
<dbReference type="PANTHER" id="PTHR33281:SF19">
    <property type="entry name" value="VOLTAGE-DEPENDENT ANION CHANNEL-FORMING PROTEIN YNEE"/>
    <property type="match status" value="1"/>
</dbReference>
<keyword evidence="5 9" id="KW-1133">Transmembrane helix</keyword>
<reference evidence="11" key="1">
    <citation type="journal article" date="2019" name="Int. J. Syst. Evol. Microbiol.">
        <title>The Global Catalogue of Microorganisms (GCM) 10K type strain sequencing project: providing services to taxonomists for standard genome sequencing and annotation.</title>
        <authorList>
            <consortium name="The Broad Institute Genomics Platform"/>
            <consortium name="The Broad Institute Genome Sequencing Center for Infectious Disease"/>
            <person name="Wu L."/>
            <person name="Ma J."/>
        </authorList>
    </citation>
    <scope>NUCLEOTIDE SEQUENCE [LARGE SCALE GENOMIC DNA]</scope>
    <source>
        <strain evidence="11">KCTC 42195</strain>
    </source>
</reference>
<evidence type="ECO:0000256" key="8">
    <source>
        <dbReference type="ARBA" id="ARBA00034708"/>
    </source>
</evidence>
<dbReference type="EMBL" id="JBHRYH010000009">
    <property type="protein sequence ID" value="MFC3625436.1"/>
    <property type="molecule type" value="Genomic_DNA"/>
</dbReference>
<evidence type="ECO:0000256" key="7">
    <source>
        <dbReference type="ARBA" id="ARBA00023136"/>
    </source>
</evidence>
<feature type="transmembrane region" description="Helical" evidence="9">
    <location>
        <begin position="243"/>
        <end position="272"/>
    </location>
</feature>
<keyword evidence="11" id="KW-1185">Reference proteome</keyword>
<comment type="caution">
    <text evidence="10">The sequence shown here is derived from an EMBL/GenBank/DDBJ whole genome shotgun (WGS) entry which is preliminary data.</text>
</comment>
<dbReference type="Proteomes" id="UP001595636">
    <property type="component" value="Unassembled WGS sequence"/>
</dbReference>
<dbReference type="Pfam" id="PF25539">
    <property type="entry name" value="Bestrophin_2"/>
    <property type="match status" value="1"/>
</dbReference>
<feature type="transmembrane region" description="Helical" evidence="9">
    <location>
        <begin position="75"/>
        <end position="93"/>
    </location>
</feature>
<keyword evidence="6" id="KW-0406">Ion transport</keyword>
<evidence type="ECO:0000256" key="6">
    <source>
        <dbReference type="ARBA" id="ARBA00023065"/>
    </source>
</evidence>
<dbReference type="PANTHER" id="PTHR33281">
    <property type="entry name" value="UPF0187 PROTEIN YNEE"/>
    <property type="match status" value="1"/>
</dbReference>
<gene>
    <name evidence="10" type="ORF">ACFOKJ_04645</name>
</gene>
<evidence type="ECO:0000256" key="1">
    <source>
        <dbReference type="ARBA" id="ARBA00004651"/>
    </source>
</evidence>
<keyword evidence="3" id="KW-1003">Cell membrane</keyword>
<comment type="similarity">
    <text evidence="8">Belongs to the anion channel-forming bestrophin (TC 1.A.46) family.</text>
</comment>